<gene>
    <name evidence="1" type="ORF">PENSUB_13721</name>
</gene>
<dbReference type="EMBL" id="MNBE01000773">
    <property type="protein sequence ID" value="OKO89655.1"/>
    <property type="molecule type" value="Genomic_DNA"/>
</dbReference>
<dbReference type="Proteomes" id="UP000186955">
    <property type="component" value="Unassembled WGS sequence"/>
</dbReference>
<sequence>MEQERIETAEIPSDWYTRALPCLGVLFALCYGPGSLGGDVYFGRLSQRVGSVPSGVVDAPQSANIVVVLRATPPNHVLE</sequence>
<protein>
    <submittedName>
        <fullName evidence="1">Uncharacterized protein</fullName>
    </submittedName>
</protein>
<evidence type="ECO:0000313" key="1">
    <source>
        <dbReference type="EMBL" id="OKO89655.1"/>
    </source>
</evidence>
<accession>A0A1Q5SP51</accession>
<evidence type="ECO:0000313" key="2">
    <source>
        <dbReference type="Proteomes" id="UP000186955"/>
    </source>
</evidence>
<proteinExistence type="predicted"/>
<organism evidence="1 2">
    <name type="scientific">Penicillium subrubescens</name>
    <dbReference type="NCBI Taxonomy" id="1316194"/>
    <lineage>
        <taxon>Eukaryota</taxon>
        <taxon>Fungi</taxon>
        <taxon>Dikarya</taxon>
        <taxon>Ascomycota</taxon>
        <taxon>Pezizomycotina</taxon>
        <taxon>Eurotiomycetes</taxon>
        <taxon>Eurotiomycetidae</taxon>
        <taxon>Eurotiales</taxon>
        <taxon>Aspergillaceae</taxon>
        <taxon>Penicillium</taxon>
    </lineage>
</organism>
<comment type="caution">
    <text evidence="1">The sequence shown here is derived from an EMBL/GenBank/DDBJ whole genome shotgun (WGS) entry which is preliminary data.</text>
</comment>
<name>A0A1Q5SP51_9EURO</name>
<keyword evidence="2" id="KW-1185">Reference proteome</keyword>
<reference evidence="1 2" key="1">
    <citation type="submission" date="2016-10" db="EMBL/GenBank/DDBJ databases">
        <title>Genome sequence of the ascomycete fungus Penicillium subrubescens.</title>
        <authorList>
            <person name="De Vries R.P."/>
            <person name="Peng M."/>
            <person name="Dilokpimol A."/>
            <person name="Hilden K."/>
            <person name="Makela M.R."/>
            <person name="Grigoriev I."/>
            <person name="Riley R."/>
            <person name="Granchi Z."/>
        </authorList>
    </citation>
    <scope>NUCLEOTIDE SEQUENCE [LARGE SCALE GENOMIC DNA]</scope>
    <source>
        <strain evidence="1 2">CBS 132785</strain>
    </source>
</reference>
<dbReference type="AlphaFoldDB" id="A0A1Q5SP51"/>